<dbReference type="InterPro" id="IPR000477">
    <property type="entry name" value="RT_dom"/>
</dbReference>
<dbReference type="GO" id="GO:0071897">
    <property type="term" value="P:DNA biosynthetic process"/>
    <property type="evidence" value="ECO:0007669"/>
    <property type="project" value="UniProtKB-ARBA"/>
</dbReference>
<proteinExistence type="predicted"/>
<evidence type="ECO:0000313" key="3">
    <source>
        <dbReference type="Proteomes" id="UP000499080"/>
    </source>
</evidence>
<name>A0A4Y2U2I2_ARAVE</name>
<dbReference type="SUPFAM" id="SSF56672">
    <property type="entry name" value="DNA/RNA polymerases"/>
    <property type="match status" value="1"/>
</dbReference>
<dbReference type="PANTHER" id="PTHR19446">
    <property type="entry name" value="REVERSE TRANSCRIPTASES"/>
    <property type="match status" value="1"/>
</dbReference>
<sequence>MHFRKEIPQIQQQLLDCNTREQLDATTSFLQRAIFRCCQKAYKLKKVKQSTKVTWWTQELDFKKKEMRAVQKRANNTTGAEQTRYQLLFGRKQALYKKLSLRAKRTSLKNFCTQTKNPYGIPYKAIVKGNLPPLDLLKIMDQTEEGDSQSFANRILQELYPQIPIPFQRQPQNQTVREEAFTKNEIARIMQKVPIKIAPCYDGIDFTVLKTIFRTNPDILIIFYNKFSLLPTLGKILEKLLLERLNHNLRRNNFQHPNQYGFRTNRSTEEAILDILDKINSLKNSNHHALMISLDIKGAFDDLQYTSIKNSLDNLKYHSNTLETLIDILSNRKVAIHISQGPATWNQQQGCPQGPCTGPAFWNLVADEVLQQDWPQGVHLQTFTDDFVFLVNAGSKLWPIKHYQPSRHGPTSTNLKCHWTKLIISI</sequence>
<dbReference type="EMBL" id="BGPR01033323">
    <property type="protein sequence ID" value="GBO07209.1"/>
    <property type="molecule type" value="Genomic_DNA"/>
</dbReference>
<keyword evidence="3" id="KW-1185">Reference proteome</keyword>
<evidence type="ECO:0000259" key="1">
    <source>
        <dbReference type="Pfam" id="PF00078"/>
    </source>
</evidence>
<gene>
    <name evidence="2" type="ORF">AVEN_198474_1</name>
</gene>
<reference evidence="2 3" key="1">
    <citation type="journal article" date="2019" name="Sci. Rep.">
        <title>Orb-weaving spider Araneus ventricosus genome elucidates the spidroin gene catalogue.</title>
        <authorList>
            <person name="Kono N."/>
            <person name="Nakamura H."/>
            <person name="Ohtoshi R."/>
            <person name="Moran D.A.P."/>
            <person name="Shinohara A."/>
            <person name="Yoshida Y."/>
            <person name="Fujiwara M."/>
            <person name="Mori M."/>
            <person name="Tomita M."/>
            <person name="Arakawa K."/>
        </authorList>
    </citation>
    <scope>NUCLEOTIDE SEQUENCE [LARGE SCALE GENOMIC DNA]</scope>
</reference>
<dbReference type="Pfam" id="PF00078">
    <property type="entry name" value="RVT_1"/>
    <property type="match status" value="1"/>
</dbReference>
<feature type="domain" description="Reverse transcriptase" evidence="1">
    <location>
        <begin position="228"/>
        <end position="396"/>
    </location>
</feature>
<protein>
    <recommendedName>
        <fullName evidence="1">Reverse transcriptase domain-containing protein</fullName>
    </recommendedName>
</protein>
<evidence type="ECO:0000313" key="2">
    <source>
        <dbReference type="EMBL" id="GBO07209.1"/>
    </source>
</evidence>
<accession>A0A4Y2U2I2</accession>
<comment type="caution">
    <text evidence="2">The sequence shown here is derived from an EMBL/GenBank/DDBJ whole genome shotgun (WGS) entry which is preliminary data.</text>
</comment>
<dbReference type="AlphaFoldDB" id="A0A4Y2U2I2"/>
<organism evidence="2 3">
    <name type="scientific">Araneus ventricosus</name>
    <name type="common">Orbweaver spider</name>
    <name type="synonym">Epeira ventricosa</name>
    <dbReference type="NCBI Taxonomy" id="182803"/>
    <lineage>
        <taxon>Eukaryota</taxon>
        <taxon>Metazoa</taxon>
        <taxon>Ecdysozoa</taxon>
        <taxon>Arthropoda</taxon>
        <taxon>Chelicerata</taxon>
        <taxon>Arachnida</taxon>
        <taxon>Araneae</taxon>
        <taxon>Araneomorphae</taxon>
        <taxon>Entelegynae</taxon>
        <taxon>Araneoidea</taxon>
        <taxon>Araneidae</taxon>
        <taxon>Araneus</taxon>
    </lineage>
</organism>
<dbReference type="OrthoDB" id="8063979at2759"/>
<dbReference type="InterPro" id="IPR043502">
    <property type="entry name" value="DNA/RNA_pol_sf"/>
</dbReference>
<dbReference type="Proteomes" id="UP000499080">
    <property type="component" value="Unassembled WGS sequence"/>
</dbReference>